<proteinExistence type="predicted"/>
<protein>
    <submittedName>
        <fullName evidence="3">Heterokaryon incompatibility protein-domain-containing protein</fullName>
    </submittedName>
</protein>
<comment type="caution">
    <text evidence="3">The sequence shown here is derived from an EMBL/GenBank/DDBJ whole genome shotgun (WGS) entry which is preliminary data.</text>
</comment>
<reference evidence="3" key="1">
    <citation type="submission" date="2023-06" db="EMBL/GenBank/DDBJ databases">
        <title>Genome-scale phylogeny and comparative genomics of the fungal order Sordariales.</title>
        <authorList>
            <consortium name="Lawrence Berkeley National Laboratory"/>
            <person name="Hensen N."/>
            <person name="Bonometti L."/>
            <person name="Westerberg I."/>
            <person name="Brannstrom I.O."/>
            <person name="Guillou S."/>
            <person name="Cros-Aarteil S."/>
            <person name="Calhoun S."/>
            <person name="Haridas S."/>
            <person name="Kuo A."/>
            <person name="Mondo S."/>
            <person name="Pangilinan J."/>
            <person name="Riley R."/>
            <person name="Labutti K."/>
            <person name="Andreopoulos B."/>
            <person name="Lipzen A."/>
            <person name="Chen C."/>
            <person name="Yanf M."/>
            <person name="Daum C."/>
            <person name="Ng V."/>
            <person name="Clum A."/>
            <person name="Steindorff A."/>
            <person name="Ohm R."/>
            <person name="Martin F."/>
            <person name="Silar P."/>
            <person name="Natvig D."/>
            <person name="Lalanne C."/>
            <person name="Gautier V."/>
            <person name="Ament-Velasquez S.L."/>
            <person name="Kruys A."/>
            <person name="Hutchinson M.I."/>
            <person name="Powell A.J."/>
            <person name="Barry K."/>
            <person name="Miller A.N."/>
            <person name="Grigoriev I.V."/>
            <person name="Debuchy R."/>
            <person name="Gladieux P."/>
            <person name="Thoren M.H."/>
            <person name="Johannesson H."/>
        </authorList>
    </citation>
    <scope>NUCLEOTIDE SEQUENCE</scope>
    <source>
        <strain evidence="3">PSN4</strain>
    </source>
</reference>
<evidence type="ECO:0000313" key="4">
    <source>
        <dbReference type="Proteomes" id="UP001239445"/>
    </source>
</evidence>
<feature type="region of interest" description="Disordered" evidence="1">
    <location>
        <begin position="435"/>
        <end position="463"/>
    </location>
</feature>
<dbReference type="Pfam" id="PF06985">
    <property type="entry name" value="HET"/>
    <property type="match status" value="1"/>
</dbReference>
<evidence type="ECO:0000259" key="2">
    <source>
        <dbReference type="Pfam" id="PF06985"/>
    </source>
</evidence>
<dbReference type="AlphaFoldDB" id="A0AAJ0F2H3"/>
<evidence type="ECO:0000256" key="1">
    <source>
        <dbReference type="SAM" id="MobiDB-lite"/>
    </source>
</evidence>
<sequence length="551" mass="62486">MEAYFFLIKEFRTPEAPCKRHISRSVVAILCQVVTQRIMRLLRRDSSGTISLTENLLGSDIPQYAILSHTWGPILEEVTYEDLVVGGCSTNKAGYDKIRFCAEQSRNHDLQYFWVDTCCIDKTNNAEVAEAINSMFTWYRNATHCYVYLSDVSVTGCEQSSQSFSPHWESAFRASRWFTRGWTLQELLAPVSVQFFARDGTFLGDRTSLQQQIHEITGIPVTALRGDPLPEFGVEERFRWAENRETTREEDCAYSLLGIFDVCIPPIYGEGRGRAVRRLRNAIRDDRHERLAPDAVELAESLDDMPLDEAFEKVRCLLYKAGEQTEGCKSASRAAAEGLKANGMVISATQSDLLSFLHRLLLCVVFPQTALTMLAGALVGNSTTLQTVITSDTEIASELQLKGERARVTLHELGAAQDFIQAQIAVPAQGAAFQSPTSKNKCRVSGVQRQERDEEEEEEEAKQKTVREAMEEIQRQSEQFAELQNECKRLEQSLRHALGQVEDLREQTEGLIANYQSQQQEMENLRRENEGRTVWQKIRAWIQWLLGSSDD</sequence>
<name>A0AAJ0F2H3_9PEZI</name>
<dbReference type="PANTHER" id="PTHR10622:SF11">
    <property type="entry name" value="HET-DOMAIN-CONTAINING PROTEIN"/>
    <property type="match status" value="1"/>
</dbReference>
<dbReference type="EMBL" id="MU839843">
    <property type="protein sequence ID" value="KAK1751137.1"/>
    <property type="molecule type" value="Genomic_DNA"/>
</dbReference>
<dbReference type="Proteomes" id="UP001239445">
    <property type="component" value="Unassembled WGS sequence"/>
</dbReference>
<organism evidence="3 4">
    <name type="scientific">Echria macrotheca</name>
    <dbReference type="NCBI Taxonomy" id="438768"/>
    <lineage>
        <taxon>Eukaryota</taxon>
        <taxon>Fungi</taxon>
        <taxon>Dikarya</taxon>
        <taxon>Ascomycota</taxon>
        <taxon>Pezizomycotina</taxon>
        <taxon>Sordariomycetes</taxon>
        <taxon>Sordariomycetidae</taxon>
        <taxon>Sordariales</taxon>
        <taxon>Schizotheciaceae</taxon>
        <taxon>Echria</taxon>
    </lineage>
</organism>
<dbReference type="InterPro" id="IPR010730">
    <property type="entry name" value="HET"/>
</dbReference>
<feature type="domain" description="Heterokaryon incompatibility" evidence="2">
    <location>
        <begin position="64"/>
        <end position="186"/>
    </location>
</feature>
<dbReference type="PANTHER" id="PTHR10622">
    <property type="entry name" value="HET DOMAIN-CONTAINING PROTEIN"/>
    <property type="match status" value="1"/>
</dbReference>
<accession>A0AAJ0F2H3</accession>
<keyword evidence="4" id="KW-1185">Reference proteome</keyword>
<gene>
    <name evidence="3" type="ORF">QBC47DRAFT_454869</name>
</gene>
<evidence type="ECO:0000313" key="3">
    <source>
        <dbReference type="EMBL" id="KAK1751137.1"/>
    </source>
</evidence>